<protein>
    <submittedName>
        <fullName evidence="1">Uncharacterized protein</fullName>
    </submittedName>
</protein>
<comment type="caution">
    <text evidence="1">The sequence shown here is derived from an EMBL/GenBank/DDBJ whole genome shotgun (WGS) entry which is preliminary data.</text>
</comment>
<organism evidence="1 2">
    <name type="scientific">Stenotrophomonas maltophilia</name>
    <name type="common">Pseudomonas maltophilia</name>
    <name type="synonym">Xanthomonas maltophilia</name>
    <dbReference type="NCBI Taxonomy" id="40324"/>
    <lineage>
        <taxon>Bacteria</taxon>
        <taxon>Pseudomonadati</taxon>
        <taxon>Pseudomonadota</taxon>
        <taxon>Gammaproteobacteria</taxon>
        <taxon>Lysobacterales</taxon>
        <taxon>Lysobacteraceae</taxon>
        <taxon>Stenotrophomonas</taxon>
        <taxon>Stenotrophomonas maltophilia group</taxon>
    </lineage>
</organism>
<dbReference type="Proteomes" id="UP000634179">
    <property type="component" value="Unassembled WGS sequence"/>
</dbReference>
<proteinExistence type="predicted"/>
<sequence>MLKRLRRWWLRRDAPSPMAPEQLQALMDINLLEIQLAALDALRPSTPAAEATRLRSHAWLASVRGQGPVGTPNWSELRAEARALNRDLAAALAAAHVAAPSET</sequence>
<evidence type="ECO:0000313" key="2">
    <source>
        <dbReference type="Proteomes" id="UP000634179"/>
    </source>
</evidence>
<dbReference type="RefSeq" id="WP_140222682.1">
    <property type="nucleotide sequence ID" value="NZ_CP083454.1"/>
</dbReference>
<dbReference type="AlphaFoldDB" id="A0AA40Y3X2"/>
<reference evidence="1" key="1">
    <citation type="submission" date="2020-11" db="EMBL/GenBank/DDBJ databases">
        <title>Enhanced detection system for hospital associated transmission using whole genome sequencing surveillance.</title>
        <authorList>
            <person name="Harrison L.H."/>
            <person name="Van Tyne D."/>
            <person name="Marsh J.W."/>
            <person name="Griffith M.P."/>
            <person name="Snyder D.J."/>
            <person name="Cooper V.S."/>
            <person name="Mustapha M."/>
        </authorList>
    </citation>
    <scope>NUCLEOTIDE SEQUENCE</scope>
    <source>
        <strain evidence="1">STEN00053</strain>
    </source>
</reference>
<name>A0AA40Y3X2_STEMA</name>
<gene>
    <name evidence="1" type="ORF">I5V89_02910</name>
</gene>
<dbReference type="EMBL" id="JADUOV010000001">
    <property type="protein sequence ID" value="MBH1788817.1"/>
    <property type="molecule type" value="Genomic_DNA"/>
</dbReference>
<accession>A0AA40Y3X2</accession>
<evidence type="ECO:0000313" key="1">
    <source>
        <dbReference type="EMBL" id="MBH1788817.1"/>
    </source>
</evidence>